<dbReference type="EMBL" id="JBEYBN010000001">
    <property type="protein sequence ID" value="MEU2264915.1"/>
    <property type="molecule type" value="Genomic_DNA"/>
</dbReference>
<accession>A0ABV2XLN8</accession>
<name>A0ABV2XLN8_9ACTN</name>
<keyword evidence="2" id="KW-1185">Reference proteome</keyword>
<evidence type="ECO:0000313" key="1">
    <source>
        <dbReference type="EMBL" id="MEU2264915.1"/>
    </source>
</evidence>
<protein>
    <submittedName>
        <fullName evidence="1">Uncharacterized protein</fullName>
    </submittedName>
</protein>
<evidence type="ECO:0000313" key="2">
    <source>
        <dbReference type="Proteomes" id="UP001550603"/>
    </source>
</evidence>
<proteinExistence type="predicted"/>
<reference evidence="1 2" key="1">
    <citation type="submission" date="2024-06" db="EMBL/GenBank/DDBJ databases">
        <title>The Natural Products Discovery Center: Release of the First 8490 Sequenced Strains for Exploring Actinobacteria Biosynthetic Diversity.</title>
        <authorList>
            <person name="Kalkreuter E."/>
            <person name="Kautsar S.A."/>
            <person name="Yang D."/>
            <person name="Bader C.D."/>
            <person name="Teijaro C.N."/>
            <person name="Fluegel L."/>
            <person name="Davis C.M."/>
            <person name="Simpson J.R."/>
            <person name="Lauterbach L."/>
            <person name="Steele A.D."/>
            <person name="Gui C."/>
            <person name="Meng S."/>
            <person name="Li G."/>
            <person name="Viehrig K."/>
            <person name="Ye F."/>
            <person name="Su P."/>
            <person name="Kiefer A.F."/>
            <person name="Nichols A."/>
            <person name="Cepeda A.J."/>
            <person name="Yan W."/>
            <person name="Fan B."/>
            <person name="Jiang Y."/>
            <person name="Adhikari A."/>
            <person name="Zheng C.-J."/>
            <person name="Schuster L."/>
            <person name="Cowan T.M."/>
            <person name="Smanski M.J."/>
            <person name="Chevrette M.G."/>
            <person name="De Carvalho L.P.S."/>
            <person name="Shen B."/>
        </authorList>
    </citation>
    <scope>NUCLEOTIDE SEQUENCE [LARGE SCALE GENOMIC DNA]</scope>
    <source>
        <strain evidence="1 2">NPDC019583</strain>
    </source>
</reference>
<gene>
    <name evidence="1" type="ORF">ABZ568_00375</name>
</gene>
<sequence length="48" mass="4711">MFVSLEGVTTTQATVRVWTSTGVLVGGQTAAPAGSGVLVHVLAVGTLA</sequence>
<comment type="caution">
    <text evidence="1">The sequence shown here is derived from an EMBL/GenBank/DDBJ whole genome shotgun (WGS) entry which is preliminary data.</text>
</comment>
<organism evidence="1 2">
    <name type="scientific">Streptomyces olindensis</name>
    <dbReference type="NCBI Taxonomy" id="358823"/>
    <lineage>
        <taxon>Bacteria</taxon>
        <taxon>Bacillati</taxon>
        <taxon>Actinomycetota</taxon>
        <taxon>Actinomycetes</taxon>
        <taxon>Kitasatosporales</taxon>
        <taxon>Streptomycetaceae</taxon>
        <taxon>Streptomyces</taxon>
    </lineage>
</organism>
<dbReference type="RefSeq" id="WP_359784226.1">
    <property type="nucleotide sequence ID" value="NZ_JBEYBN010000001.1"/>
</dbReference>
<dbReference type="Proteomes" id="UP001550603">
    <property type="component" value="Unassembled WGS sequence"/>
</dbReference>